<feature type="signal peptide" evidence="1">
    <location>
        <begin position="1"/>
        <end position="27"/>
    </location>
</feature>
<accession>A0A845APV8</accession>
<sequence>MPKSALLPAAFSCAFLVLLLSPSPAPASTATFSAPIPICGSGPRVTCIVDGDTFWLDGNKIRIADIDTPEVSRPRCEQEKRLGKAATRALQGLLSAGAFTLQRGARDRDRYNRLLRTIHRGPINLGARLVDQGLARPWTGSRQGWC</sequence>
<feature type="chain" id="PRO_5044663574" evidence="1">
    <location>
        <begin position="28"/>
        <end position="146"/>
    </location>
</feature>
<dbReference type="EMBL" id="WTYE01000001">
    <property type="protein sequence ID" value="MXP31233.1"/>
    <property type="molecule type" value="Genomic_DNA"/>
</dbReference>
<evidence type="ECO:0000313" key="5">
    <source>
        <dbReference type="Proteomes" id="UP000446786"/>
    </source>
</evidence>
<evidence type="ECO:0000259" key="2">
    <source>
        <dbReference type="PROSITE" id="PS50830"/>
    </source>
</evidence>
<evidence type="ECO:0000313" key="4">
    <source>
        <dbReference type="EMBL" id="MXP33993.1"/>
    </source>
</evidence>
<dbReference type="Gene3D" id="2.40.50.90">
    <property type="match status" value="1"/>
</dbReference>
<comment type="caution">
    <text evidence="3">The sequence shown here is derived from an EMBL/GenBank/DDBJ whole genome shotgun (WGS) entry which is preliminary data.</text>
</comment>
<organism evidence="3 5">
    <name type="scientific">Parerythrobacter jejuensis</name>
    <dbReference type="NCBI Taxonomy" id="795812"/>
    <lineage>
        <taxon>Bacteria</taxon>
        <taxon>Pseudomonadati</taxon>
        <taxon>Pseudomonadota</taxon>
        <taxon>Alphaproteobacteria</taxon>
        <taxon>Sphingomonadales</taxon>
        <taxon>Erythrobacteraceae</taxon>
        <taxon>Parerythrobacter</taxon>
    </lineage>
</organism>
<evidence type="ECO:0000313" key="3">
    <source>
        <dbReference type="EMBL" id="MXP31233.1"/>
    </source>
</evidence>
<dbReference type="OrthoDB" id="7469880at2"/>
<dbReference type="PROSITE" id="PS50830">
    <property type="entry name" value="TNASE_3"/>
    <property type="match status" value="1"/>
</dbReference>
<dbReference type="InterPro" id="IPR016071">
    <property type="entry name" value="Staphylococal_nuclease_OB-fold"/>
</dbReference>
<feature type="domain" description="TNase-like" evidence="2">
    <location>
        <begin position="44"/>
        <end position="136"/>
    </location>
</feature>
<gene>
    <name evidence="3" type="ORF">GRI94_05260</name>
    <name evidence="4" type="ORF">GRI94_19350</name>
</gene>
<dbReference type="AlphaFoldDB" id="A0A845APV8"/>
<protein>
    <submittedName>
        <fullName evidence="3">Thermonuclease family protein</fullName>
    </submittedName>
</protein>
<dbReference type="Pfam" id="PF00565">
    <property type="entry name" value="SNase"/>
    <property type="match status" value="1"/>
</dbReference>
<reference evidence="3 5" key="1">
    <citation type="submission" date="2019-12" db="EMBL/GenBank/DDBJ databases">
        <title>Genomic-based taxomic classification of the family Erythrobacteraceae.</title>
        <authorList>
            <person name="Xu L."/>
        </authorList>
    </citation>
    <scope>NUCLEOTIDE SEQUENCE [LARGE SCALE GENOMIC DNA]</scope>
    <source>
        <strain evidence="3 5">JCM 16677</strain>
    </source>
</reference>
<proteinExistence type="predicted"/>
<keyword evidence="1" id="KW-0732">Signal</keyword>
<dbReference type="RefSeq" id="WP_160778695.1">
    <property type="nucleotide sequence ID" value="NZ_BAAAZF010000001.1"/>
</dbReference>
<name>A0A845APV8_9SPHN</name>
<dbReference type="SUPFAM" id="SSF50199">
    <property type="entry name" value="Staphylococcal nuclease"/>
    <property type="match status" value="1"/>
</dbReference>
<dbReference type="InterPro" id="IPR035437">
    <property type="entry name" value="SNase_OB-fold_sf"/>
</dbReference>
<keyword evidence="5" id="KW-1185">Reference proteome</keyword>
<dbReference type="EMBL" id="WTYE01000001">
    <property type="protein sequence ID" value="MXP33993.1"/>
    <property type="molecule type" value="Genomic_DNA"/>
</dbReference>
<evidence type="ECO:0000256" key="1">
    <source>
        <dbReference type="SAM" id="SignalP"/>
    </source>
</evidence>
<dbReference type="Proteomes" id="UP000446786">
    <property type="component" value="Unassembled WGS sequence"/>
</dbReference>